<dbReference type="AlphaFoldDB" id="A0A6A6I2R0"/>
<dbReference type="OrthoDB" id="3792274at2759"/>
<protein>
    <submittedName>
        <fullName evidence="1">Uncharacterized protein</fullName>
    </submittedName>
</protein>
<proteinExistence type="predicted"/>
<evidence type="ECO:0000313" key="1">
    <source>
        <dbReference type="EMBL" id="KAF2244163.1"/>
    </source>
</evidence>
<dbReference type="RefSeq" id="XP_033679167.1">
    <property type="nucleotide sequence ID" value="XM_033833852.1"/>
</dbReference>
<dbReference type="EMBL" id="ML987203">
    <property type="protein sequence ID" value="KAF2244163.1"/>
    <property type="molecule type" value="Genomic_DNA"/>
</dbReference>
<sequence>MSASKSFPGELLFSEEDYSKFCKWQHRQGHSIVQGHIMHALDYYAFMEHLNGKECIKEVDPVHEVCGMKVATACGHAIHPLDGMTEGYCPVCEMRIYLTYLNAIVDAWEECGGPWKTGTLEDKKECHAFRGGWHMARLELEQMMACHVESADEEVEWERKHSDLALHAQDTNSASKAVRLAQEGCKYPAKLATPGTYPYHLRRENAQAKKKVSFSPDTNFRPRRQKSLYSRRSEYYEAGPHSCEPPEAVVDTSGCTQPLWNLRQMKVLTTTSQEEFDYWNDHSRRVPAGKEIAAFHPLWKDIRKFFASCIVRRDAEVRKGFEKMCEEADQMVLLIKNGAVEDVFLISSPHAEEEDSQETERVLRGGGWTSLKDCL</sequence>
<evidence type="ECO:0000313" key="2">
    <source>
        <dbReference type="Proteomes" id="UP000800094"/>
    </source>
</evidence>
<accession>A0A6A6I2R0</accession>
<keyword evidence="2" id="KW-1185">Reference proteome</keyword>
<gene>
    <name evidence="1" type="ORF">BU26DRAFT_569162</name>
</gene>
<dbReference type="Proteomes" id="UP000800094">
    <property type="component" value="Unassembled WGS sequence"/>
</dbReference>
<name>A0A6A6I2R0_9PLEO</name>
<reference evidence="1" key="1">
    <citation type="journal article" date="2020" name="Stud. Mycol.">
        <title>101 Dothideomycetes genomes: a test case for predicting lifestyles and emergence of pathogens.</title>
        <authorList>
            <person name="Haridas S."/>
            <person name="Albert R."/>
            <person name="Binder M."/>
            <person name="Bloem J."/>
            <person name="Labutti K."/>
            <person name="Salamov A."/>
            <person name="Andreopoulos B."/>
            <person name="Baker S."/>
            <person name="Barry K."/>
            <person name="Bills G."/>
            <person name="Bluhm B."/>
            <person name="Cannon C."/>
            <person name="Castanera R."/>
            <person name="Culley D."/>
            <person name="Daum C."/>
            <person name="Ezra D."/>
            <person name="Gonzalez J."/>
            <person name="Henrissat B."/>
            <person name="Kuo A."/>
            <person name="Liang C."/>
            <person name="Lipzen A."/>
            <person name="Lutzoni F."/>
            <person name="Magnuson J."/>
            <person name="Mondo S."/>
            <person name="Nolan M."/>
            <person name="Ohm R."/>
            <person name="Pangilinan J."/>
            <person name="Park H.-J."/>
            <person name="Ramirez L."/>
            <person name="Alfaro M."/>
            <person name="Sun H."/>
            <person name="Tritt A."/>
            <person name="Yoshinaga Y."/>
            <person name="Zwiers L.-H."/>
            <person name="Turgeon B."/>
            <person name="Goodwin S."/>
            <person name="Spatafora J."/>
            <person name="Crous P."/>
            <person name="Grigoriev I."/>
        </authorList>
    </citation>
    <scope>NUCLEOTIDE SEQUENCE</scope>
    <source>
        <strain evidence="1">CBS 122368</strain>
    </source>
</reference>
<dbReference type="GeneID" id="54587182"/>
<organism evidence="1 2">
    <name type="scientific">Trematosphaeria pertusa</name>
    <dbReference type="NCBI Taxonomy" id="390896"/>
    <lineage>
        <taxon>Eukaryota</taxon>
        <taxon>Fungi</taxon>
        <taxon>Dikarya</taxon>
        <taxon>Ascomycota</taxon>
        <taxon>Pezizomycotina</taxon>
        <taxon>Dothideomycetes</taxon>
        <taxon>Pleosporomycetidae</taxon>
        <taxon>Pleosporales</taxon>
        <taxon>Massarineae</taxon>
        <taxon>Trematosphaeriaceae</taxon>
        <taxon>Trematosphaeria</taxon>
    </lineage>
</organism>